<accession>A0AAE1Y617</accession>
<proteinExistence type="predicted"/>
<evidence type="ECO:0000313" key="1">
    <source>
        <dbReference type="EMBL" id="KAK4423856.1"/>
    </source>
</evidence>
<dbReference type="EMBL" id="JACGWO010000007">
    <property type="protein sequence ID" value="KAK4423856.1"/>
    <property type="molecule type" value="Genomic_DNA"/>
</dbReference>
<protein>
    <submittedName>
        <fullName evidence="1">Uncharacterized protein</fullName>
    </submittedName>
</protein>
<evidence type="ECO:0000313" key="2">
    <source>
        <dbReference type="Proteomes" id="UP001293254"/>
    </source>
</evidence>
<keyword evidence="2" id="KW-1185">Reference proteome</keyword>
<dbReference type="AlphaFoldDB" id="A0AAE1Y617"/>
<organism evidence="1 2">
    <name type="scientific">Sesamum alatum</name>
    <dbReference type="NCBI Taxonomy" id="300844"/>
    <lineage>
        <taxon>Eukaryota</taxon>
        <taxon>Viridiplantae</taxon>
        <taxon>Streptophyta</taxon>
        <taxon>Embryophyta</taxon>
        <taxon>Tracheophyta</taxon>
        <taxon>Spermatophyta</taxon>
        <taxon>Magnoliopsida</taxon>
        <taxon>eudicotyledons</taxon>
        <taxon>Gunneridae</taxon>
        <taxon>Pentapetalae</taxon>
        <taxon>asterids</taxon>
        <taxon>lamiids</taxon>
        <taxon>Lamiales</taxon>
        <taxon>Pedaliaceae</taxon>
        <taxon>Sesamum</taxon>
    </lineage>
</organism>
<dbReference type="Proteomes" id="UP001293254">
    <property type="component" value="Unassembled WGS sequence"/>
</dbReference>
<reference evidence="1" key="2">
    <citation type="journal article" date="2024" name="Plant">
        <title>Genomic evolution and insights into agronomic trait innovations of Sesamum species.</title>
        <authorList>
            <person name="Miao H."/>
            <person name="Wang L."/>
            <person name="Qu L."/>
            <person name="Liu H."/>
            <person name="Sun Y."/>
            <person name="Le M."/>
            <person name="Wang Q."/>
            <person name="Wei S."/>
            <person name="Zheng Y."/>
            <person name="Lin W."/>
            <person name="Duan Y."/>
            <person name="Cao H."/>
            <person name="Xiong S."/>
            <person name="Wang X."/>
            <person name="Wei L."/>
            <person name="Li C."/>
            <person name="Ma Q."/>
            <person name="Ju M."/>
            <person name="Zhao R."/>
            <person name="Li G."/>
            <person name="Mu C."/>
            <person name="Tian Q."/>
            <person name="Mei H."/>
            <person name="Zhang T."/>
            <person name="Gao T."/>
            <person name="Zhang H."/>
        </authorList>
    </citation>
    <scope>NUCLEOTIDE SEQUENCE</scope>
    <source>
        <strain evidence="1">3651</strain>
    </source>
</reference>
<sequence>MAKGATTWEDAMTNTLNAAMEKATGGKQIVDGIASKLPADLKPETKDSIDKTCHDSYQNIIDNINKKQTESWKNDPTSALKSYLSATSFSDCTRSLKAVRSSVA</sequence>
<reference evidence="1" key="1">
    <citation type="submission" date="2020-06" db="EMBL/GenBank/DDBJ databases">
        <authorList>
            <person name="Li T."/>
            <person name="Hu X."/>
            <person name="Zhang T."/>
            <person name="Song X."/>
            <person name="Zhang H."/>
            <person name="Dai N."/>
            <person name="Sheng W."/>
            <person name="Hou X."/>
            <person name="Wei L."/>
        </authorList>
    </citation>
    <scope>NUCLEOTIDE SEQUENCE</scope>
    <source>
        <strain evidence="1">3651</strain>
        <tissue evidence="1">Leaf</tissue>
    </source>
</reference>
<gene>
    <name evidence="1" type="ORF">Salat_1968500</name>
</gene>
<comment type="caution">
    <text evidence="1">The sequence shown here is derived from an EMBL/GenBank/DDBJ whole genome shotgun (WGS) entry which is preliminary data.</text>
</comment>
<name>A0AAE1Y617_9LAMI</name>